<evidence type="ECO:0000256" key="1">
    <source>
        <dbReference type="ARBA" id="ARBA00038232"/>
    </source>
</evidence>
<dbReference type="Gene3D" id="1.10.10.10">
    <property type="entry name" value="Winged helix-like DNA-binding domain superfamily/Winged helix DNA-binding domain"/>
    <property type="match status" value="2"/>
</dbReference>
<dbReference type="Proteomes" id="UP000469870">
    <property type="component" value="Unassembled WGS sequence"/>
</dbReference>
<dbReference type="Pfam" id="PF13518">
    <property type="entry name" value="HTH_28"/>
    <property type="match status" value="1"/>
</dbReference>
<gene>
    <name evidence="4" type="ORF">GIY11_12320</name>
</gene>
<dbReference type="GO" id="GO:0043565">
    <property type="term" value="F:sequence-specific DNA binding"/>
    <property type="evidence" value="ECO:0007669"/>
    <property type="project" value="InterPro"/>
</dbReference>
<dbReference type="GO" id="GO:0006313">
    <property type="term" value="P:DNA transposition"/>
    <property type="evidence" value="ECO:0007669"/>
    <property type="project" value="InterPro"/>
</dbReference>
<dbReference type="EMBL" id="WJQR01000033">
    <property type="protein sequence ID" value="MRI82780.1"/>
    <property type="molecule type" value="Genomic_DNA"/>
</dbReference>
<feature type="non-terminal residue" evidence="4">
    <location>
        <position position="1"/>
    </location>
</feature>
<dbReference type="PANTHER" id="PTHR33795:SF1">
    <property type="entry name" value="INSERTION ELEMENT IS150 PROTEIN INSJ"/>
    <property type="match status" value="1"/>
</dbReference>
<dbReference type="InterPro" id="IPR055247">
    <property type="entry name" value="InsJ-like_HTH"/>
</dbReference>
<protein>
    <submittedName>
        <fullName evidence="4">Helix-turn-helix domain-containing protein</fullName>
    </submittedName>
</protein>
<proteinExistence type="inferred from homology"/>
<dbReference type="GO" id="GO:0004803">
    <property type="term" value="F:transposase activity"/>
    <property type="evidence" value="ECO:0007669"/>
    <property type="project" value="InterPro"/>
</dbReference>
<evidence type="ECO:0000256" key="2">
    <source>
        <dbReference type="SAM" id="MobiDB-lite"/>
    </source>
</evidence>
<evidence type="ECO:0000313" key="4">
    <source>
        <dbReference type="EMBL" id="MRI82780.1"/>
    </source>
</evidence>
<evidence type="ECO:0000259" key="3">
    <source>
        <dbReference type="Pfam" id="PF13518"/>
    </source>
</evidence>
<comment type="similarity">
    <text evidence="1">Belongs to the IS150/IS1296 orfA family.</text>
</comment>
<dbReference type="RefSeq" id="WP_153862822.1">
    <property type="nucleotide sequence ID" value="NZ_WJQR01000033.1"/>
</dbReference>
<feature type="domain" description="Insertion element IS150 protein InsJ-like helix-turn-helix" evidence="3">
    <location>
        <begin position="133"/>
        <end position="185"/>
    </location>
</feature>
<dbReference type="PANTHER" id="PTHR33795">
    <property type="entry name" value="INSERTION ELEMENT IS150 PROTEIN INSJ"/>
    <property type="match status" value="1"/>
</dbReference>
<comment type="caution">
    <text evidence="4">The sequence shown here is derived from an EMBL/GenBank/DDBJ whole genome shotgun (WGS) entry which is preliminary data.</text>
</comment>
<dbReference type="Pfam" id="PF01527">
    <property type="entry name" value="HTH_Tnp_1"/>
    <property type="match status" value="1"/>
</dbReference>
<reference evidence="4 5" key="1">
    <citation type="submission" date="2019-11" db="EMBL/GenBank/DDBJ databases">
        <title>Characterisation of Fundicoccus ignavus gen. nov. sp. nov., a novel genus of the family Aerococcaceae isolated from bulk tank milk.</title>
        <authorList>
            <person name="Siebert A."/>
            <person name="Huptas C."/>
            <person name="Wenning M."/>
            <person name="Scherer S."/>
            <person name="Doll E.V."/>
        </authorList>
    </citation>
    <scope>NUCLEOTIDE SEQUENCE [LARGE SCALE GENOMIC DNA]</scope>
    <source>
        <strain evidence="4 5">DSM 109653</strain>
    </source>
</reference>
<dbReference type="SUPFAM" id="SSF48295">
    <property type="entry name" value="TrpR-like"/>
    <property type="match status" value="2"/>
</dbReference>
<dbReference type="InterPro" id="IPR052057">
    <property type="entry name" value="IS150/IS1296_orfA-like"/>
</dbReference>
<accession>A0A844BLM1</accession>
<sequence>VQSNKKHTAEELEKYIQLNRQGTSFEELKNQYGLLIAESNFNKYRLKYQANGLEGLQSNFQNSRYSQRFKESIVKEFQNTEVSASELARKYNIPDPSTLTKWIIKYTKGEIIKGSAPKSEVYTMKGQKKTHEEKLLIVKHYLATGMSYKNTAEKYQVSYNQVYSWVQKYKKHGPDGLVDSRGRRKPTSIQSEEEKLRTEYTALKARNEFLETENAALKKIKEVERELRLTKQDT</sequence>
<feature type="region of interest" description="Disordered" evidence="2">
    <location>
        <begin position="175"/>
        <end position="194"/>
    </location>
</feature>
<name>A0A844BLM1_9LACT</name>
<organism evidence="4 5">
    <name type="scientific">Fundicoccus ignavus</name>
    <dbReference type="NCBI Taxonomy" id="2664442"/>
    <lineage>
        <taxon>Bacteria</taxon>
        <taxon>Bacillati</taxon>
        <taxon>Bacillota</taxon>
        <taxon>Bacilli</taxon>
        <taxon>Lactobacillales</taxon>
        <taxon>Aerococcaceae</taxon>
        <taxon>Fundicoccus</taxon>
    </lineage>
</organism>
<dbReference type="InterPro" id="IPR036388">
    <property type="entry name" value="WH-like_DNA-bd_sf"/>
</dbReference>
<evidence type="ECO:0000313" key="5">
    <source>
        <dbReference type="Proteomes" id="UP000469870"/>
    </source>
</evidence>
<dbReference type="InterPro" id="IPR002514">
    <property type="entry name" value="Transposase_8"/>
</dbReference>
<dbReference type="AlphaFoldDB" id="A0A844BLM1"/>
<dbReference type="InterPro" id="IPR010921">
    <property type="entry name" value="Trp_repressor/repl_initiator"/>
</dbReference>